<comment type="caution">
    <text evidence="2">The sequence shown here is derived from an EMBL/GenBank/DDBJ whole genome shotgun (WGS) entry which is preliminary data.</text>
</comment>
<dbReference type="InterPro" id="IPR018911">
    <property type="entry name" value="Gmad2_Ig-like_dom"/>
</dbReference>
<feature type="domain" description="Bacterial spore germination immunoglobulin-like" evidence="1">
    <location>
        <begin position="75"/>
        <end position="149"/>
    </location>
</feature>
<evidence type="ECO:0000259" key="1">
    <source>
        <dbReference type="Pfam" id="PF10648"/>
    </source>
</evidence>
<name>A0A1F5X184_9BACT</name>
<dbReference type="Proteomes" id="UP000178114">
    <property type="component" value="Unassembled WGS sequence"/>
</dbReference>
<protein>
    <recommendedName>
        <fullName evidence="1">Bacterial spore germination immunoglobulin-like domain-containing protein</fullName>
    </recommendedName>
</protein>
<organism evidence="2 3">
    <name type="scientific">Candidatus Giovannonibacteria bacterium RIFCSPLOWO2_01_FULL_45_34</name>
    <dbReference type="NCBI Taxonomy" id="1798351"/>
    <lineage>
        <taxon>Bacteria</taxon>
        <taxon>Candidatus Giovannoniibacteriota</taxon>
    </lineage>
</organism>
<reference evidence="2 3" key="1">
    <citation type="journal article" date="2016" name="Nat. Commun.">
        <title>Thousands of microbial genomes shed light on interconnected biogeochemical processes in an aquifer system.</title>
        <authorList>
            <person name="Anantharaman K."/>
            <person name="Brown C.T."/>
            <person name="Hug L.A."/>
            <person name="Sharon I."/>
            <person name="Castelle C.J."/>
            <person name="Probst A.J."/>
            <person name="Thomas B.C."/>
            <person name="Singh A."/>
            <person name="Wilkins M.J."/>
            <person name="Karaoz U."/>
            <person name="Brodie E.L."/>
            <person name="Williams K.H."/>
            <person name="Hubbard S.S."/>
            <person name="Banfield J.F."/>
        </authorList>
    </citation>
    <scope>NUCLEOTIDE SEQUENCE [LARGE SCALE GENOMIC DNA]</scope>
</reference>
<gene>
    <name evidence="2" type="ORF">A2930_04170</name>
</gene>
<dbReference type="STRING" id="1798351.A2930_04170"/>
<accession>A0A1F5X184</accession>
<proteinExistence type="predicted"/>
<dbReference type="Pfam" id="PF10648">
    <property type="entry name" value="Gmad2"/>
    <property type="match status" value="1"/>
</dbReference>
<evidence type="ECO:0000313" key="2">
    <source>
        <dbReference type="EMBL" id="OGF81664.1"/>
    </source>
</evidence>
<dbReference type="AlphaFoldDB" id="A0A1F5X184"/>
<dbReference type="EMBL" id="MFID01000007">
    <property type="protein sequence ID" value="OGF81664.1"/>
    <property type="molecule type" value="Genomic_DNA"/>
</dbReference>
<sequence>MKKTLPVIIAVLIIAGSSVAWKLSKKEAPAPVVTSFEECVKAGNAVMESYPRRCRHGDKTFVEDIGNTIEKADLIRLESPRPNEIVRSPLVLLGQARGNWFFEASFPVFLVNWDGLIIAQGIATAKSEWMTTEFVPFEATLKFTADKNAYSPRGSLILRKDNPSGLPEHDDALEIPVIISE</sequence>
<evidence type="ECO:0000313" key="3">
    <source>
        <dbReference type="Proteomes" id="UP000178114"/>
    </source>
</evidence>